<reference evidence="4" key="1">
    <citation type="journal article" date="2019" name="Int. J. Syst. Evol. Microbiol.">
        <title>The Global Catalogue of Microorganisms (GCM) 10K type strain sequencing project: providing services to taxonomists for standard genome sequencing and annotation.</title>
        <authorList>
            <consortium name="The Broad Institute Genomics Platform"/>
            <consortium name="The Broad Institute Genome Sequencing Center for Infectious Disease"/>
            <person name="Wu L."/>
            <person name="Ma J."/>
        </authorList>
    </citation>
    <scope>NUCLEOTIDE SEQUENCE [LARGE SCALE GENOMIC DNA]</scope>
    <source>
        <strain evidence="4">JCM 9458</strain>
    </source>
</reference>
<dbReference type="PANTHER" id="PTHR38011:SF2">
    <property type="entry name" value="BIFUNCTIONAL DEAMINASE-REDUCTASE DOMAIN PROTEIN"/>
    <property type="match status" value="1"/>
</dbReference>
<dbReference type="PANTHER" id="PTHR38011">
    <property type="entry name" value="DIHYDROFOLATE REDUCTASE FAMILY PROTEIN (AFU_ORTHOLOGUE AFUA_8G06820)"/>
    <property type="match status" value="1"/>
</dbReference>
<dbReference type="Pfam" id="PF01872">
    <property type="entry name" value="RibD_C"/>
    <property type="match status" value="1"/>
</dbReference>
<dbReference type="EMBL" id="BAAAYN010000006">
    <property type="protein sequence ID" value="GAA3383931.1"/>
    <property type="molecule type" value="Genomic_DNA"/>
</dbReference>
<dbReference type="SUPFAM" id="SSF53597">
    <property type="entry name" value="Dihydrofolate reductase-like"/>
    <property type="match status" value="1"/>
</dbReference>
<feature type="domain" description="Bacterial bifunctional deaminase-reductase C-terminal" evidence="2">
    <location>
        <begin position="4"/>
        <end position="171"/>
    </location>
</feature>
<dbReference type="Gene3D" id="3.40.430.10">
    <property type="entry name" value="Dihydrofolate Reductase, subunit A"/>
    <property type="match status" value="1"/>
</dbReference>
<protein>
    <submittedName>
        <fullName evidence="3">Dihydrofolate reductase family protein</fullName>
    </submittedName>
</protein>
<dbReference type="InterPro" id="IPR024072">
    <property type="entry name" value="DHFR-like_dom_sf"/>
</dbReference>
<evidence type="ECO:0000313" key="4">
    <source>
        <dbReference type="Proteomes" id="UP001501676"/>
    </source>
</evidence>
<name>A0ABP6SSL2_9ACTN</name>
<keyword evidence="4" id="KW-1185">Reference proteome</keyword>
<organism evidence="3 4">
    <name type="scientific">Cryptosporangium minutisporangium</name>
    <dbReference type="NCBI Taxonomy" id="113569"/>
    <lineage>
        <taxon>Bacteria</taxon>
        <taxon>Bacillati</taxon>
        <taxon>Actinomycetota</taxon>
        <taxon>Actinomycetes</taxon>
        <taxon>Cryptosporangiales</taxon>
        <taxon>Cryptosporangiaceae</taxon>
        <taxon>Cryptosporangium</taxon>
    </lineage>
</organism>
<comment type="caution">
    <text evidence="3">The sequence shown here is derived from an EMBL/GenBank/DDBJ whole genome shotgun (WGS) entry which is preliminary data.</text>
</comment>
<proteinExistence type="predicted"/>
<sequence length="192" mass="21347">MRNLIVGCLLTLDGVHEAPRNWAGPFFDAAAAQESLEQLNRSDAMLMGRNTYEYFASAWPYESGPYPDRVNAIRKYVFSSTLQRAEWNNAVLIDEDPVSAVRRLKREGDGDLVIYGFGRLSHALLARDLVDEVRLTIYPVLQGGGETMPRLGGVPTRLSLVSVERSESGVVSLDYRKPGSGTRTTEREAPRT</sequence>
<accession>A0ABP6SSL2</accession>
<dbReference type="RefSeq" id="WP_345726926.1">
    <property type="nucleotide sequence ID" value="NZ_BAAAYN010000006.1"/>
</dbReference>
<gene>
    <name evidence="3" type="ORF">GCM10020369_11730</name>
</gene>
<evidence type="ECO:0000259" key="2">
    <source>
        <dbReference type="Pfam" id="PF01872"/>
    </source>
</evidence>
<feature type="region of interest" description="Disordered" evidence="1">
    <location>
        <begin position="172"/>
        <end position="192"/>
    </location>
</feature>
<dbReference type="InterPro" id="IPR002734">
    <property type="entry name" value="RibDG_C"/>
</dbReference>
<evidence type="ECO:0000313" key="3">
    <source>
        <dbReference type="EMBL" id="GAA3383931.1"/>
    </source>
</evidence>
<dbReference type="Proteomes" id="UP001501676">
    <property type="component" value="Unassembled WGS sequence"/>
</dbReference>
<evidence type="ECO:0000256" key="1">
    <source>
        <dbReference type="SAM" id="MobiDB-lite"/>
    </source>
</evidence>
<dbReference type="InterPro" id="IPR050765">
    <property type="entry name" value="Riboflavin_Biosynth_HTPR"/>
</dbReference>